<reference evidence="1 2" key="1">
    <citation type="submission" date="2020-01" db="EMBL/GenBank/DDBJ databases">
        <authorList>
            <person name="Gulvik C.A."/>
            <person name="Batra D.G."/>
        </authorList>
    </citation>
    <scope>NUCLEOTIDE SEQUENCE [LARGE SCALE GENOMIC DNA]</scope>
    <source>
        <strain evidence="1 2">W9323</strain>
    </source>
</reference>
<dbReference type="RefSeq" id="WP_173221366.1">
    <property type="nucleotide sequence ID" value="NZ_CP048104.1"/>
</dbReference>
<evidence type="ECO:0000313" key="1">
    <source>
        <dbReference type="EMBL" id="QKG84049.1"/>
    </source>
</evidence>
<proteinExistence type="predicted"/>
<name>A0A7D3XM45_9BACL</name>
<keyword evidence="2" id="KW-1185">Reference proteome</keyword>
<protein>
    <submittedName>
        <fullName evidence="1">Uncharacterized protein</fullName>
    </submittedName>
</protein>
<dbReference type="Proteomes" id="UP000503088">
    <property type="component" value="Chromosome"/>
</dbReference>
<dbReference type="GO" id="GO:0006412">
    <property type="term" value="P:translation"/>
    <property type="evidence" value="ECO:0007669"/>
    <property type="project" value="InterPro"/>
</dbReference>
<organism evidence="1 2">
    <name type="scientific">Kroppenstedtia pulmonis</name>
    <dbReference type="NCBI Taxonomy" id="1380685"/>
    <lineage>
        <taxon>Bacteria</taxon>
        <taxon>Bacillati</taxon>
        <taxon>Bacillota</taxon>
        <taxon>Bacilli</taxon>
        <taxon>Bacillales</taxon>
        <taxon>Thermoactinomycetaceae</taxon>
        <taxon>Kroppenstedtia</taxon>
    </lineage>
</organism>
<dbReference type="PROSITE" id="PS00962">
    <property type="entry name" value="RIBOSOMAL_S2_1"/>
    <property type="match status" value="1"/>
</dbReference>
<dbReference type="AlphaFoldDB" id="A0A7D3XM45"/>
<dbReference type="EMBL" id="CP048104">
    <property type="protein sequence ID" value="QKG84049.1"/>
    <property type="molecule type" value="Genomic_DNA"/>
</dbReference>
<dbReference type="GO" id="GO:0003735">
    <property type="term" value="F:structural constituent of ribosome"/>
    <property type="evidence" value="ECO:0007669"/>
    <property type="project" value="InterPro"/>
</dbReference>
<sequence>MRQITLLNTWPPLSSDTLGWMELERDEAYYLIPRHQVQNYLQSAVHFGEKAAETYSYDGDLAYWINQVLKSGATLRFKEKKDAQSIGWVRAQYFRKPPVIEIYRSSMDQLIRFFHLSGAQVSEDDVVALHLFHEWFHHLEVTRIGRTDHHLPRVIKKSWGPFATKQTVSNLREIAAHAFTQKVMKLPWSPLWLDHLIFLSEKGWSKSRIREHFHHMNQRYQELTEPVAEKV</sequence>
<evidence type="ECO:0000313" key="2">
    <source>
        <dbReference type="Proteomes" id="UP000503088"/>
    </source>
</evidence>
<dbReference type="InterPro" id="IPR018130">
    <property type="entry name" value="Ribosomal_uS2_CS"/>
</dbReference>
<gene>
    <name evidence="1" type="ORF">GXN76_05885</name>
</gene>
<dbReference type="KEGG" id="kpul:GXN76_05885"/>
<dbReference type="GO" id="GO:0005840">
    <property type="term" value="C:ribosome"/>
    <property type="evidence" value="ECO:0007669"/>
    <property type="project" value="InterPro"/>
</dbReference>
<accession>A0A7D3XM45</accession>